<dbReference type="Proteomes" id="UP001501436">
    <property type="component" value="Unassembled WGS sequence"/>
</dbReference>
<dbReference type="EMBL" id="BAABJI010000002">
    <property type="protein sequence ID" value="GAA4924662.1"/>
    <property type="molecule type" value="Genomic_DNA"/>
</dbReference>
<name>A0ABP9G1J6_9SPHI</name>
<organism evidence="1 2">
    <name type="scientific">Mucilaginibacter defluvii</name>
    <dbReference type="NCBI Taxonomy" id="1196019"/>
    <lineage>
        <taxon>Bacteria</taxon>
        <taxon>Pseudomonadati</taxon>
        <taxon>Bacteroidota</taxon>
        <taxon>Sphingobacteriia</taxon>
        <taxon>Sphingobacteriales</taxon>
        <taxon>Sphingobacteriaceae</taxon>
        <taxon>Mucilaginibacter</taxon>
    </lineage>
</organism>
<accession>A0ABP9G1J6</accession>
<evidence type="ECO:0000313" key="1">
    <source>
        <dbReference type="EMBL" id="GAA4924662.1"/>
    </source>
</evidence>
<evidence type="ECO:0000313" key="2">
    <source>
        <dbReference type="Proteomes" id="UP001501436"/>
    </source>
</evidence>
<keyword evidence="2" id="KW-1185">Reference proteome</keyword>
<comment type="caution">
    <text evidence="1">The sequence shown here is derived from an EMBL/GenBank/DDBJ whole genome shotgun (WGS) entry which is preliminary data.</text>
</comment>
<gene>
    <name evidence="1" type="ORF">GCM10023313_31340</name>
</gene>
<dbReference type="RefSeq" id="WP_345332358.1">
    <property type="nucleotide sequence ID" value="NZ_BAABJI010000002.1"/>
</dbReference>
<proteinExistence type="predicted"/>
<sequence length="351" mass="41396">MIRLEREDLYRLVWEKPMTEIAKQYAISDVGLRKACLRLNIPIPKAGHWAKTYAGQQLKKPALPLKCKGQPYVDLEERPPEQPVKKVSELDLLTKQIAKEKLPFRVPNRLSNPDPLIIAAKESLYKKTDVNHPGMAVTATGELDIRVAPVNITRALRFMDTLIKLIRARRHRFESNASGCYIIIRDTSLKVCFREKTTRHKITHKPYQDFEWLPNGKLAFKLDGRLRAEWQDLKTRNLEDQLPKILAKLELVAKQEEEYQEKTRLWQIAWEKERKAQAERETRRRQELRDIKQLLSEAKLWKKAQLLREYIGAMEHPNDEWFRWAHQKADWIDPLNDSEDDWLLPSDKSEL</sequence>
<reference evidence="2" key="1">
    <citation type="journal article" date="2019" name="Int. J. Syst. Evol. Microbiol.">
        <title>The Global Catalogue of Microorganisms (GCM) 10K type strain sequencing project: providing services to taxonomists for standard genome sequencing and annotation.</title>
        <authorList>
            <consortium name="The Broad Institute Genomics Platform"/>
            <consortium name="The Broad Institute Genome Sequencing Center for Infectious Disease"/>
            <person name="Wu L."/>
            <person name="Ma J."/>
        </authorList>
    </citation>
    <scope>NUCLEOTIDE SEQUENCE [LARGE SCALE GENOMIC DNA]</scope>
    <source>
        <strain evidence="2">JCM 18283</strain>
    </source>
</reference>
<protein>
    <submittedName>
        <fullName evidence="1">Uncharacterized protein</fullName>
    </submittedName>
</protein>